<evidence type="ECO:0000256" key="1">
    <source>
        <dbReference type="SAM" id="MobiDB-lite"/>
    </source>
</evidence>
<gene>
    <name evidence="2" type="ORF">STSP2_00954</name>
</gene>
<evidence type="ECO:0000313" key="2">
    <source>
        <dbReference type="EMBL" id="AQT67804.1"/>
    </source>
</evidence>
<sequence>MNFSAITIKPQDQSTRIATQSLDLGSRERIASACTSSLSITTSPATLRSGTILIFSNIVPLPSFVIATSAATWRSYEPEPVNRFSQTFLNIFVSIHAYRVFSPVCPFTTAMGPQGKIRRDVFRVGCPRSYSCSSRRRHIKLPAVKRPYSLRRDTKRFASPRTGSSKFIPPTFNTS</sequence>
<protein>
    <submittedName>
        <fullName evidence="2">Uncharacterized protein</fullName>
    </submittedName>
</protein>
<name>A0A1U9NJ97_9BACT</name>
<evidence type="ECO:0000313" key="3">
    <source>
        <dbReference type="Proteomes" id="UP000189674"/>
    </source>
</evidence>
<proteinExistence type="predicted"/>
<feature type="compositionally biased region" description="Polar residues" evidence="1">
    <location>
        <begin position="161"/>
        <end position="175"/>
    </location>
</feature>
<dbReference type="KEGG" id="alus:STSP2_00954"/>
<keyword evidence="3" id="KW-1185">Reference proteome</keyword>
<organism evidence="2 3">
    <name type="scientific">Anaerohalosphaera lusitana</name>
    <dbReference type="NCBI Taxonomy" id="1936003"/>
    <lineage>
        <taxon>Bacteria</taxon>
        <taxon>Pseudomonadati</taxon>
        <taxon>Planctomycetota</taxon>
        <taxon>Phycisphaerae</taxon>
        <taxon>Sedimentisphaerales</taxon>
        <taxon>Anaerohalosphaeraceae</taxon>
        <taxon>Anaerohalosphaera</taxon>
    </lineage>
</organism>
<reference evidence="3" key="1">
    <citation type="submission" date="2017-02" db="EMBL/GenBank/DDBJ databases">
        <title>Comparative genomics and description of representatives of a novel lineage of planctomycetes thriving in anoxic sediments.</title>
        <authorList>
            <person name="Spring S."/>
            <person name="Bunk B."/>
            <person name="Sproer C."/>
        </authorList>
    </citation>
    <scope>NUCLEOTIDE SEQUENCE [LARGE SCALE GENOMIC DNA]</scope>
    <source>
        <strain evidence="3">ST-NAGAB-D1</strain>
    </source>
</reference>
<accession>A0A1U9NJ97</accession>
<feature type="region of interest" description="Disordered" evidence="1">
    <location>
        <begin position="155"/>
        <end position="175"/>
    </location>
</feature>
<dbReference type="EMBL" id="CP019791">
    <property type="protein sequence ID" value="AQT67804.1"/>
    <property type="molecule type" value="Genomic_DNA"/>
</dbReference>
<dbReference type="Proteomes" id="UP000189674">
    <property type="component" value="Chromosome"/>
</dbReference>
<dbReference type="AlphaFoldDB" id="A0A1U9NJ97"/>